<evidence type="ECO:0000313" key="2">
    <source>
        <dbReference type="EMBL" id="GAE35284.1"/>
    </source>
</evidence>
<reference evidence="2 3" key="1">
    <citation type="journal article" date="2014" name="Genome Announc.">
        <title>Draft Genome Sequences of Three Alkaliphilic Bacillus Strains, Bacillus wakoensis JCM 9140T, Bacillus akibai JCM 9157T, and Bacillus hemicellulosilyticus JCM 9152T.</title>
        <authorList>
            <person name="Yuki M."/>
            <person name="Oshima K."/>
            <person name="Suda W."/>
            <person name="Oshida Y."/>
            <person name="Kitamura K."/>
            <person name="Iida T."/>
            <person name="Hattori M."/>
            <person name="Ohkuma M."/>
        </authorList>
    </citation>
    <scope>NUCLEOTIDE SEQUENCE [LARGE SCALE GENOMIC DNA]</scope>
    <source>
        <strain evidence="2 3">JCM 9157</strain>
    </source>
</reference>
<accession>W4QVB9</accession>
<dbReference type="EMBL" id="BAUV01000016">
    <property type="protein sequence ID" value="GAE35284.1"/>
    <property type="molecule type" value="Genomic_DNA"/>
</dbReference>
<dbReference type="OrthoDB" id="2921055at2"/>
<feature type="compositionally biased region" description="Basic residues" evidence="1">
    <location>
        <begin position="17"/>
        <end position="27"/>
    </location>
</feature>
<keyword evidence="3" id="KW-1185">Reference proteome</keyword>
<protein>
    <submittedName>
        <fullName evidence="2">Uncharacterized protein</fullName>
    </submittedName>
</protein>
<dbReference type="STRING" id="1236973.JCM9157_2385"/>
<gene>
    <name evidence="2" type="ORF">JCM9157_2385</name>
</gene>
<dbReference type="Proteomes" id="UP000018896">
    <property type="component" value="Unassembled WGS sequence"/>
</dbReference>
<dbReference type="AlphaFoldDB" id="W4QVB9"/>
<sequence length="55" mass="6250">MVNQDFEQFNKVQQQHKSPHLKGAKKPKLGEEHQNDSRNSGISVGAEGRDIYSKK</sequence>
<dbReference type="RefSeq" id="WP_156321486.1">
    <property type="nucleotide sequence ID" value="NZ_BAUV01000016.1"/>
</dbReference>
<feature type="region of interest" description="Disordered" evidence="1">
    <location>
        <begin position="1"/>
        <end position="55"/>
    </location>
</feature>
<proteinExistence type="predicted"/>
<name>W4QVB9_HALA3</name>
<evidence type="ECO:0000256" key="1">
    <source>
        <dbReference type="SAM" id="MobiDB-lite"/>
    </source>
</evidence>
<feature type="compositionally biased region" description="Polar residues" evidence="1">
    <location>
        <begin position="1"/>
        <end position="16"/>
    </location>
</feature>
<comment type="caution">
    <text evidence="2">The sequence shown here is derived from an EMBL/GenBank/DDBJ whole genome shotgun (WGS) entry which is preliminary data.</text>
</comment>
<organism evidence="2 3">
    <name type="scientific">Halalkalibacter akibai (strain ATCC 43226 / DSM 21942 / CIP 109018 / JCM 9157 / 1139)</name>
    <name type="common">Bacillus akibai</name>
    <dbReference type="NCBI Taxonomy" id="1236973"/>
    <lineage>
        <taxon>Bacteria</taxon>
        <taxon>Bacillati</taxon>
        <taxon>Bacillota</taxon>
        <taxon>Bacilli</taxon>
        <taxon>Bacillales</taxon>
        <taxon>Bacillaceae</taxon>
        <taxon>Halalkalibacter</taxon>
    </lineage>
</organism>
<evidence type="ECO:0000313" key="3">
    <source>
        <dbReference type="Proteomes" id="UP000018896"/>
    </source>
</evidence>